<keyword evidence="2" id="KW-0732">Signal</keyword>
<sequence>MTKSITTLAAALIATATFGGAALAAGDYYEGAAKDAANSRIDRVQTGSISDRAEFASQDVRQAPDRGDYYEGANRPQ</sequence>
<keyword evidence="4" id="KW-1185">Reference proteome</keyword>
<evidence type="ECO:0000313" key="4">
    <source>
        <dbReference type="Proteomes" id="UP000535501"/>
    </source>
</evidence>
<dbReference type="EMBL" id="JACHEJ010000007">
    <property type="protein sequence ID" value="MBB6180806.1"/>
    <property type="molecule type" value="Genomic_DNA"/>
</dbReference>
<dbReference type="RefSeq" id="WP_052637654.1">
    <property type="nucleotide sequence ID" value="NZ_JACHEJ010000007.1"/>
</dbReference>
<evidence type="ECO:0000313" key="3">
    <source>
        <dbReference type="EMBL" id="MBB6180806.1"/>
    </source>
</evidence>
<organism evidence="3 4">
    <name type="scientific">Pseudorhizobium flavum</name>
    <dbReference type="NCBI Taxonomy" id="1335061"/>
    <lineage>
        <taxon>Bacteria</taxon>
        <taxon>Pseudomonadati</taxon>
        <taxon>Pseudomonadota</taxon>
        <taxon>Alphaproteobacteria</taxon>
        <taxon>Hyphomicrobiales</taxon>
        <taxon>Rhizobiaceae</taxon>
        <taxon>Rhizobium/Agrobacterium group</taxon>
        <taxon>Pseudorhizobium</taxon>
    </lineage>
</organism>
<comment type="caution">
    <text evidence="3">The sequence shown here is derived from an EMBL/GenBank/DDBJ whole genome shotgun (WGS) entry which is preliminary data.</text>
</comment>
<dbReference type="Proteomes" id="UP000535501">
    <property type="component" value="Unassembled WGS sequence"/>
</dbReference>
<protein>
    <recommendedName>
        <fullName evidence="5">DUF680 domain-containing protein</fullName>
    </recommendedName>
</protein>
<gene>
    <name evidence="3" type="ORF">HNQ75_002789</name>
</gene>
<feature type="signal peptide" evidence="2">
    <location>
        <begin position="1"/>
        <end position="24"/>
    </location>
</feature>
<accession>A0A7W9Z196</accession>
<proteinExistence type="predicted"/>
<feature type="chain" id="PRO_5031290227" description="DUF680 domain-containing protein" evidence="2">
    <location>
        <begin position="25"/>
        <end position="77"/>
    </location>
</feature>
<name>A0A7W9Z196_9HYPH</name>
<reference evidence="3 4" key="1">
    <citation type="submission" date="2020-08" db="EMBL/GenBank/DDBJ databases">
        <title>Genomic Encyclopedia of Type Strains, Phase IV (KMG-IV): sequencing the most valuable type-strain genomes for metagenomic binning, comparative biology and taxonomic classification.</title>
        <authorList>
            <person name="Goeker M."/>
        </authorList>
    </citation>
    <scope>NUCLEOTIDE SEQUENCE [LARGE SCALE GENOMIC DNA]</scope>
    <source>
        <strain evidence="3 4">DSM 102134</strain>
    </source>
</reference>
<evidence type="ECO:0000256" key="2">
    <source>
        <dbReference type="SAM" id="SignalP"/>
    </source>
</evidence>
<evidence type="ECO:0008006" key="5">
    <source>
        <dbReference type="Google" id="ProtNLM"/>
    </source>
</evidence>
<evidence type="ECO:0000256" key="1">
    <source>
        <dbReference type="SAM" id="MobiDB-lite"/>
    </source>
</evidence>
<dbReference type="AlphaFoldDB" id="A0A7W9Z196"/>
<feature type="region of interest" description="Disordered" evidence="1">
    <location>
        <begin position="50"/>
        <end position="77"/>
    </location>
</feature>